<dbReference type="AlphaFoldDB" id="A0A1J4L0Y8"/>
<keyword evidence="2" id="KW-1185">Reference proteome</keyword>
<proteinExistence type="predicted"/>
<protein>
    <submittedName>
        <fullName evidence="1">Uncharacterized protein</fullName>
    </submittedName>
</protein>
<gene>
    <name evidence="1" type="ORF">TRFO_41228</name>
</gene>
<dbReference type="VEuPathDB" id="TrichDB:TRFO_41228"/>
<evidence type="ECO:0000313" key="2">
    <source>
        <dbReference type="Proteomes" id="UP000179807"/>
    </source>
</evidence>
<reference evidence="1" key="1">
    <citation type="submission" date="2016-10" db="EMBL/GenBank/DDBJ databases">
        <authorList>
            <person name="Benchimol M."/>
            <person name="Almeida L.G."/>
            <person name="Vasconcelos A.T."/>
            <person name="Perreira-Neves A."/>
            <person name="Rosa I.A."/>
            <person name="Tasca T."/>
            <person name="Bogo M.R."/>
            <person name="de Souza W."/>
        </authorList>
    </citation>
    <scope>NUCLEOTIDE SEQUENCE [LARGE SCALE GENOMIC DNA]</scope>
    <source>
        <strain evidence="1">K</strain>
    </source>
</reference>
<organism evidence="1 2">
    <name type="scientific">Tritrichomonas foetus</name>
    <dbReference type="NCBI Taxonomy" id="1144522"/>
    <lineage>
        <taxon>Eukaryota</taxon>
        <taxon>Metamonada</taxon>
        <taxon>Parabasalia</taxon>
        <taxon>Tritrichomonadida</taxon>
        <taxon>Tritrichomonadidae</taxon>
        <taxon>Tritrichomonas</taxon>
    </lineage>
</organism>
<dbReference type="EMBL" id="MLAK01000029">
    <property type="protein sequence ID" value="OHT17185.1"/>
    <property type="molecule type" value="Genomic_DNA"/>
</dbReference>
<comment type="caution">
    <text evidence="1">The sequence shown here is derived from an EMBL/GenBank/DDBJ whole genome shotgun (WGS) entry which is preliminary data.</text>
</comment>
<dbReference type="GeneID" id="94848353"/>
<sequence>MIISKAKEPLASFYNISIENRISQNSHITKFFHSYQGHVEEFDKISQFFNINLNIFVFNFSCNELEYELADN</sequence>
<evidence type="ECO:0000313" key="1">
    <source>
        <dbReference type="EMBL" id="OHT17185.1"/>
    </source>
</evidence>
<accession>A0A1J4L0Y8</accession>
<name>A0A1J4L0Y8_9EUKA</name>
<dbReference type="RefSeq" id="XP_068370321.1">
    <property type="nucleotide sequence ID" value="XM_068513649.1"/>
</dbReference>
<dbReference type="Proteomes" id="UP000179807">
    <property type="component" value="Unassembled WGS sequence"/>
</dbReference>